<protein>
    <recommendedName>
        <fullName evidence="4">Roadblock/LAMTOR2 domain-containing protein</fullName>
    </recommendedName>
</protein>
<feature type="region of interest" description="Disordered" evidence="1">
    <location>
        <begin position="95"/>
        <end position="132"/>
    </location>
</feature>
<reference evidence="3" key="1">
    <citation type="submission" date="2016-10" db="EMBL/GenBank/DDBJ databases">
        <authorList>
            <person name="Varghese N."/>
            <person name="Submissions S."/>
        </authorList>
    </citation>
    <scope>NUCLEOTIDE SEQUENCE [LARGE SCALE GENOMIC DNA]</scope>
    <source>
        <strain evidence="3">ATCC 25963</strain>
    </source>
</reference>
<organism evidence="2 3">
    <name type="scientific">Nannocystis exedens</name>
    <dbReference type="NCBI Taxonomy" id="54"/>
    <lineage>
        <taxon>Bacteria</taxon>
        <taxon>Pseudomonadati</taxon>
        <taxon>Myxococcota</taxon>
        <taxon>Polyangia</taxon>
        <taxon>Nannocystales</taxon>
        <taxon>Nannocystaceae</taxon>
        <taxon>Nannocystis</taxon>
    </lineage>
</organism>
<dbReference type="Proteomes" id="UP000199400">
    <property type="component" value="Unassembled WGS sequence"/>
</dbReference>
<evidence type="ECO:0008006" key="4">
    <source>
        <dbReference type="Google" id="ProtNLM"/>
    </source>
</evidence>
<accession>A0A1I2DMM6</accession>
<gene>
    <name evidence="2" type="ORF">SAMN02745121_05610</name>
</gene>
<proteinExistence type="predicted"/>
<name>A0A1I2DMM6_9BACT</name>
<dbReference type="AlphaFoldDB" id="A0A1I2DMM6"/>
<evidence type="ECO:0000313" key="3">
    <source>
        <dbReference type="Proteomes" id="UP000199400"/>
    </source>
</evidence>
<dbReference type="EMBL" id="FOMX01000020">
    <property type="protein sequence ID" value="SFE81581.1"/>
    <property type="molecule type" value="Genomic_DNA"/>
</dbReference>
<dbReference type="RefSeq" id="WP_096327322.1">
    <property type="nucleotide sequence ID" value="NZ_FOMX01000020.1"/>
</dbReference>
<dbReference type="STRING" id="54.SAMN02745121_05610"/>
<sequence>MSLFANIEHLAAAPGVVAVTIDSPNHPRAFRGVDSWSPVLDASLQLFGQTGEDTIRLVIGQHTVIIQKEHGDTVAVVLPTGHAIAKSLRRMIRRLAKKERGPVTTARAPQAPTEQPSGGASEPSPLDRPEAA</sequence>
<evidence type="ECO:0000313" key="2">
    <source>
        <dbReference type="EMBL" id="SFE81581.1"/>
    </source>
</evidence>
<evidence type="ECO:0000256" key="1">
    <source>
        <dbReference type="SAM" id="MobiDB-lite"/>
    </source>
</evidence>
<keyword evidence="3" id="KW-1185">Reference proteome</keyword>
<dbReference type="OrthoDB" id="9970586at2"/>